<evidence type="ECO:0000313" key="2">
    <source>
        <dbReference type="Proteomes" id="UP000535543"/>
    </source>
</evidence>
<comment type="caution">
    <text evidence="1">The sequence shown here is derived from an EMBL/GenBank/DDBJ whole genome shotgun (WGS) entry which is preliminary data.</text>
</comment>
<accession>A0A848KCX5</accession>
<organism evidence="1 2">
    <name type="scientific">Antrihabitans stalactiti</name>
    <dbReference type="NCBI Taxonomy" id="2584121"/>
    <lineage>
        <taxon>Bacteria</taxon>
        <taxon>Bacillati</taxon>
        <taxon>Actinomycetota</taxon>
        <taxon>Actinomycetes</taxon>
        <taxon>Mycobacteriales</taxon>
        <taxon>Nocardiaceae</taxon>
        <taxon>Antrihabitans</taxon>
    </lineage>
</organism>
<dbReference type="EMBL" id="VCQU01000001">
    <property type="protein sequence ID" value="NMN93897.1"/>
    <property type="molecule type" value="Genomic_DNA"/>
</dbReference>
<protein>
    <submittedName>
        <fullName evidence="1">Uncharacterized protein</fullName>
    </submittedName>
</protein>
<dbReference type="Proteomes" id="UP000535543">
    <property type="component" value="Unassembled WGS sequence"/>
</dbReference>
<reference evidence="1 2" key="1">
    <citation type="submission" date="2019-05" db="EMBL/GenBank/DDBJ databases">
        <authorList>
            <person name="Lee S.D."/>
        </authorList>
    </citation>
    <scope>NUCLEOTIDE SEQUENCE [LARGE SCALE GENOMIC DNA]</scope>
    <source>
        <strain evidence="1 2">YC2-7</strain>
    </source>
</reference>
<dbReference type="RefSeq" id="WP_169584585.1">
    <property type="nucleotide sequence ID" value="NZ_VCQU01000001.1"/>
</dbReference>
<name>A0A848KCX5_9NOCA</name>
<proteinExistence type="predicted"/>
<dbReference type="AlphaFoldDB" id="A0A848KCX5"/>
<evidence type="ECO:0000313" key="1">
    <source>
        <dbReference type="EMBL" id="NMN93897.1"/>
    </source>
</evidence>
<gene>
    <name evidence="1" type="ORF">FGL95_02460</name>
</gene>
<keyword evidence="2" id="KW-1185">Reference proteome</keyword>
<sequence>MYVDPCIVRSPQFHDWRWSAGTATSIDFEPTRYIFGLIASVWQSSRMGFATSDAPVFDRAAHVDLGPAAHLQTSLADIQRWLGIGLQQATDAAGISRGTVYAWRDRDSTPRPATVHGPVLRLHGLISSAVEAVGRDGARAWFHQGEPSPLDQLVDARGDTEKVRLVAARLRRALTAPPLPPVDDMLAANFADAAE</sequence>
<reference evidence="1 2" key="2">
    <citation type="submission" date="2020-06" db="EMBL/GenBank/DDBJ databases">
        <title>Antribacter stalactiti gen. nov., sp. nov., a new member of the family Nacardiaceae isolated from a cave.</title>
        <authorList>
            <person name="Kim I.S."/>
        </authorList>
    </citation>
    <scope>NUCLEOTIDE SEQUENCE [LARGE SCALE GENOMIC DNA]</scope>
    <source>
        <strain evidence="1 2">YC2-7</strain>
    </source>
</reference>